<dbReference type="SUPFAM" id="SSF46689">
    <property type="entry name" value="Homeodomain-like"/>
    <property type="match status" value="2"/>
</dbReference>
<dbReference type="PANTHER" id="PTHR43280">
    <property type="entry name" value="ARAC-FAMILY TRANSCRIPTIONAL REGULATOR"/>
    <property type="match status" value="1"/>
</dbReference>
<dbReference type="InterPro" id="IPR018062">
    <property type="entry name" value="HTH_AraC-typ_CS"/>
</dbReference>
<dbReference type="PRINTS" id="PR00032">
    <property type="entry name" value="HTHARAC"/>
</dbReference>
<dbReference type="EMBL" id="FRFD01000011">
    <property type="protein sequence ID" value="SHO52477.1"/>
    <property type="molecule type" value="Genomic_DNA"/>
</dbReference>
<protein>
    <submittedName>
        <fullName evidence="5">AraC-type DNA-binding protein</fullName>
    </submittedName>
</protein>
<proteinExistence type="predicted"/>
<name>A0A1M7YIK6_9FIRM</name>
<dbReference type="PROSITE" id="PS01124">
    <property type="entry name" value="HTH_ARAC_FAMILY_2"/>
    <property type="match status" value="1"/>
</dbReference>
<evidence type="ECO:0000313" key="5">
    <source>
        <dbReference type="EMBL" id="SHO52477.1"/>
    </source>
</evidence>
<evidence type="ECO:0000256" key="3">
    <source>
        <dbReference type="ARBA" id="ARBA00023163"/>
    </source>
</evidence>
<evidence type="ECO:0000256" key="1">
    <source>
        <dbReference type="ARBA" id="ARBA00023015"/>
    </source>
</evidence>
<keyword evidence="6" id="KW-1185">Reference proteome</keyword>
<dbReference type="InterPro" id="IPR020449">
    <property type="entry name" value="Tscrpt_reg_AraC-type_HTH"/>
</dbReference>
<accession>A0A1M7YIK6</accession>
<dbReference type="InterPro" id="IPR018060">
    <property type="entry name" value="HTH_AraC"/>
</dbReference>
<dbReference type="STRING" id="1121345.SAMN02745217_03671"/>
<reference evidence="5 6" key="1">
    <citation type="submission" date="2016-12" db="EMBL/GenBank/DDBJ databases">
        <authorList>
            <person name="Song W.-J."/>
            <person name="Kurnit D.M."/>
        </authorList>
    </citation>
    <scope>NUCLEOTIDE SEQUENCE [LARGE SCALE GENOMIC DNA]</scope>
    <source>
        <strain evidence="5 6">DSM 12503</strain>
    </source>
</reference>
<keyword evidence="1" id="KW-0805">Transcription regulation</keyword>
<evidence type="ECO:0000259" key="4">
    <source>
        <dbReference type="PROSITE" id="PS01124"/>
    </source>
</evidence>
<organism evidence="5 6">
    <name type="scientific">Anaerocolumna xylanovorans DSM 12503</name>
    <dbReference type="NCBI Taxonomy" id="1121345"/>
    <lineage>
        <taxon>Bacteria</taxon>
        <taxon>Bacillati</taxon>
        <taxon>Bacillota</taxon>
        <taxon>Clostridia</taxon>
        <taxon>Lachnospirales</taxon>
        <taxon>Lachnospiraceae</taxon>
        <taxon>Anaerocolumna</taxon>
    </lineage>
</organism>
<dbReference type="RefSeq" id="WP_073590317.1">
    <property type="nucleotide sequence ID" value="NZ_FRFD01000011.1"/>
</dbReference>
<feature type="domain" description="HTH araC/xylS-type" evidence="4">
    <location>
        <begin position="301"/>
        <end position="399"/>
    </location>
</feature>
<evidence type="ECO:0000313" key="6">
    <source>
        <dbReference type="Proteomes" id="UP000184612"/>
    </source>
</evidence>
<evidence type="ECO:0000256" key="2">
    <source>
        <dbReference type="ARBA" id="ARBA00023125"/>
    </source>
</evidence>
<dbReference type="AlphaFoldDB" id="A0A1M7YIK6"/>
<dbReference type="InterPro" id="IPR009057">
    <property type="entry name" value="Homeodomain-like_sf"/>
</dbReference>
<dbReference type="OrthoDB" id="184994at2"/>
<keyword evidence="2 5" id="KW-0238">DNA-binding</keyword>
<dbReference type="Proteomes" id="UP000184612">
    <property type="component" value="Unassembled WGS sequence"/>
</dbReference>
<dbReference type="Gene3D" id="1.10.10.60">
    <property type="entry name" value="Homeodomain-like"/>
    <property type="match status" value="2"/>
</dbReference>
<dbReference type="GO" id="GO:0043565">
    <property type="term" value="F:sequence-specific DNA binding"/>
    <property type="evidence" value="ECO:0007669"/>
    <property type="project" value="InterPro"/>
</dbReference>
<dbReference type="GO" id="GO:0003700">
    <property type="term" value="F:DNA-binding transcription factor activity"/>
    <property type="evidence" value="ECO:0007669"/>
    <property type="project" value="InterPro"/>
</dbReference>
<dbReference type="PROSITE" id="PS00041">
    <property type="entry name" value="HTH_ARAC_FAMILY_1"/>
    <property type="match status" value="1"/>
</dbReference>
<dbReference type="PANTHER" id="PTHR43280:SF28">
    <property type="entry name" value="HTH-TYPE TRANSCRIPTIONAL ACTIVATOR RHAS"/>
    <property type="match status" value="1"/>
</dbReference>
<gene>
    <name evidence="5" type="ORF">SAMN02745217_03671</name>
</gene>
<sequence length="403" mass="46376">MNLNKLEYLSKALAKSTSASVRLYQKENQVYYYSVYPMNPDPFLLYEKDMLQSEQTAGIITTDLFQFYGYVSLDGDYRLVIGPSSILVKDKNKLDNLLFLLDVKEKYQEEYIGKLECAPSISAERIGWLLSFIASTLNKDPLFVEDVFVQTNSENHQHEFMNSSVQNTLTFSDEKESSALVVDNYQNEKMLLFYVKNGQYETLKELLSAYPKIKAGTMANDTLRQLKNMGICCTTGASRASIEGGLNVQTALHLSDLYIQKFEMLRDSALIYQLIRQMLLDFTERTNQAKYNCNNSSKLFIRCANYVSENLFSNIKVEEMAAEFGMSRSRLCNQFHERTGVTLTQYILQQKILESQRLLQFTNKSISEIALHLAFSSQSHFQTVFKKYTDITPNRFRDAKSDL</sequence>
<dbReference type="Pfam" id="PF12833">
    <property type="entry name" value="HTH_18"/>
    <property type="match status" value="1"/>
</dbReference>
<keyword evidence="3" id="KW-0804">Transcription</keyword>
<dbReference type="SMART" id="SM00342">
    <property type="entry name" value="HTH_ARAC"/>
    <property type="match status" value="1"/>
</dbReference>